<feature type="transmembrane region" description="Helical" evidence="1">
    <location>
        <begin position="257"/>
        <end position="287"/>
    </location>
</feature>
<evidence type="ECO:0000256" key="1">
    <source>
        <dbReference type="SAM" id="Phobius"/>
    </source>
</evidence>
<proteinExistence type="predicted"/>
<comment type="caution">
    <text evidence="2">The sequence shown here is derived from an EMBL/GenBank/DDBJ whole genome shotgun (WGS) entry which is preliminary data.</text>
</comment>
<dbReference type="EMBL" id="WOFE01000004">
    <property type="protein sequence ID" value="MBM5571992.1"/>
    <property type="molecule type" value="Genomic_DNA"/>
</dbReference>
<dbReference type="RefSeq" id="WP_203571325.1">
    <property type="nucleotide sequence ID" value="NZ_WOFE01000004.1"/>
</dbReference>
<keyword evidence="1" id="KW-1133">Transmembrane helix</keyword>
<evidence type="ECO:0000313" key="3">
    <source>
        <dbReference type="Proteomes" id="UP001195660"/>
    </source>
</evidence>
<accession>A0ABS2CD53</accession>
<gene>
    <name evidence="2" type="ORF">GM173_10430</name>
</gene>
<evidence type="ECO:0000313" key="2">
    <source>
        <dbReference type="EMBL" id="MBM5571992.1"/>
    </source>
</evidence>
<keyword evidence="1" id="KW-0812">Transmembrane</keyword>
<keyword evidence="1" id="KW-0472">Membrane</keyword>
<organism evidence="2 3">
    <name type="scientific">Deefgea chitinilytica</name>
    <dbReference type="NCBI Taxonomy" id="570276"/>
    <lineage>
        <taxon>Bacteria</taxon>
        <taxon>Pseudomonadati</taxon>
        <taxon>Pseudomonadota</taxon>
        <taxon>Betaproteobacteria</taxon>
        <taxon>Neisseriales</taxon>
        <taxon>Chitinibacteraceae</taxon>
        <taxon>Deefgea</taxon>
    </lineage>
</organism>
<protein>
    <submittedName>
        <fullName evidence="2">Uncharacterized protein</fullName>
    </submittedName>
</protein>
<reference evidence="2 3" key="1">
    <citation type="submission" date="2019-11" db="EMBL/GenBank/DDBJ databases">
        <title>Novel Deefgea species.</title>
        <authorList>
            <person name="Han J.-H."/>
        </authorList>
    </citation>
    <scope>NUCLEOTIDE SEQUENCE [LARGE SCALE GENOMIC DNA]</scope>
    <source>
        <strain evidence="2 3">LMG 24817</strain>
    </source>
</reference>
<name>A0ABS2CD53_9NEIS</name>
<sequence length="359" mass="41880">MADWSIWQALEEWRNKRHELDPVFAYAGVAPELDSQANRIALDLRRSPPTRPLLSGDKAKDEEEVGRYNEAYFRHYDEPLDKVEQLLRRPWVPEAGPIADLVRQELKRIRDLMREQPGTHPQFDDLDGLIQHYLHLDHPAVMIDPDVLAARRRMLIDVAGYPLQVQHALKDPYNDSVPPLASSQFRDVLHGKMAEYLEHKWLHSRVITHWYISLALDGALARKKRDATDDTRIASMMKRRWPALSIITPGFDQADQVWYLVLTLIAICCLFFEFWWIAGGLIFWLYLSVGGHQRERKEIEARRAQLAARATSMKNTRDRFAQNQMTLERLSFQLRQLDEKGEYFDDTVFALLSLHQSEA</sequence>
<dbReference type="Proteomes" id="UP001195660">
    <property type="component" value="Unassembled WGS sequence"/>
</dbReference>
<keyword evidence="3" id="KW-1185">Reference proteome</keyword>